<evidence type="ECO:0000256" key="1">
    <source>
        <dbReference type="SAM" id="MobiDB-lite"/>
    </source>
</evidence>
<sequence length="434" mass="45653">MRKGSSDVDSTATDPQTETPAEASEPVAAPETPPEPAPEPVVEIAASVAAALAVNAGVGATLRAAREGMGKTLPDCAKLLRIRQLYLEALEDGRHRDLPGGTYAAGFLRSYAEYLGLDSEEMVRRFREEGAGGFKNRTELTFPSPVSEGRIPGGAVIFLGLILAAVAYGGWYLLSSSETKVTEMVPPLPDRLAGVLNRQASLTGEAKTGDVAKPGDDKTKDEVVPPVEAEEDKPSAANPAPAATEPAKVEAPKTEPAKIDAPKVEPPKVEAPKPEPAKVEPPKVEAPKPEPAKVEPPKVEAPKPEPAKVEAPKVEAPKAEPAKVEPPKAETPATAVADGKVYGTEYADSRVVLKATGDDCWIQVREVDGSLLMSRLLRRGDSFRVPNRSGLSLMVGNAGSLEVNVDGRKVPALGAPGQVRRDIRLDPDKLATGG</sequence>
<feature type="compositionally biased region" description="Low complexity" evidence="1">
    <location>
        <begin position="18"/>
        <end position="30"/>
    </location>
</feature>
<name>Q2W6V6_PARM1</name>
<evidence type="ECO:0000259" key="3">
    <source>
        <dbReference type="Pfam" id="PF13464"/>
    </source>
</evidence>
<dbReference type="KEGG" id="mag:amb1615"/>
<dbReference type="AlphaFoldDB" id="Q2W6V6"/>
<feature type="compositionally biased region" description="Polar residues" evidence="1">
    <location>
        <begin position="7"/>
        <end position="17"/>
    </location>
</feature>
<organism evidence="4 5">
    <name type="scientific">Paramagnetospirillum magneticum (strain ATCC 700264 / AMB-1)</name>
    <name type="common">Magnetospirillum magneticum</name>
    <dbReference type="NCBI Taxonomy" id="342108"/>
    <lineage>
        <taxon>Bacteria</taxon>
        <taxon>Pseudomonadati</taxon>
        <taxon>Pseudomonadota</taxon>
        <taxon>Alphaproteobacteria</taxon>
        <taxon>Rhodospirillales</taxon>
        <taxon>Magnetospirillaceae</taxon>
        <taxon>Paramagnetospirillum</taxon>
    </lineage>
</organism>
<dbReference type="Proteomes" id="UP000007058">
    <property type="component" value="Chromosome"/>
</dbReference>
<feature type="domain" description="Cytoskeleton protein RodZ-like C-terminal" evidence="3">
    <location>
        <begin position="352"/>
        <end position="421"/>
    </location>
</feature>
<evidence type="ECO:0000313" key="5">
    <source>
        <dbReference type="Proteomes" id="UP000007058"/>
    </source>
</evidence>
<dbReference type="InterPro" id="IPR050400">
    <property type="entry name" value="Bact_Cytoskel_RodZ"/>
</dbReference>
<dbReference type="STRING" id="342108.amb1615"/>
<proteinExistence type="predicted"/>
<dbReference type="InterPro" id="IPR010982">
    <property type="entry name" value="Lambda_DNA-bd_dom_sf"/>
</dbReference>
<dbReference type="Pfam" id="PF13464">
    <property type="entry name" value="RodZ_C"/>
    <property type="match status" value="1"/>
</dbReference>
<evidence type="ECO:0000256" key="2">
    <source>
        <dbReference type="SAM" id="Phobius"/>
    </source>
</evidence>
<protein>
    <recommendedName>
        <fullName evidence="3">Cytoskeleton protein RodZ-like C-terminal domain-containing protein</fullName>
    </recommendedName>
</protein>
<dbReference type="Pfam" id="PF13413">
    <property type="entry name" value="HTH_25"/>
    <property type="match status" value="1"/>
</dbReference>
<dbReference type="HOGENOM" id="CLU_047530_6_0_5"/>
<feature type="region of interest" description="Disordered" evidence="1">
    <location>
        <begin position="1"/>
        <end position="39"/>
    </location>
</feature>
<feature type="compositionally biased region" description="Basic and acidic residues" evidence="1">
    <location>
        <begin position="247"/>
        <end position="328"/>
    </location>
</feature>
<keyword evidence="2" id="KW-0472">Membrane</keyword>
<dbReference type="PANTHER" id="PTHR34475:SF1">
    <property type="entry name" value="CYTOSKELETON PROTEIN RODZ"/>
    <property type="match status" value="1"/>
</dbReference>
<keyword evidence="2" id="KW-0812">Transmembrane</keyword>
<dbReference type="InterPro" id="IPR025194">
    <property type="entry name" value="RodZ-like_C"/>
</dbReference>
<feature type="compositionally biased region" description="Basic and acidic residues" evidence="1">
    <location>
        <begin position="207"/>
        <end position="223"/>
    </location>
</feature>
<dbReference type="PANTHER" id="PTHR34475">
    <property type="match status" value="1"/>
</dbReference>
<keyword evidence="5" id="KW-1185">Reference proteome</keyword>
<feature type="compositionally biased region" description="Low complexity" evidence="1">
    <location>
        <begin position="235"/>
        <end position="246"/>
    </location>
</feature>
<reference evidence="4 5" key="1">
    <citation type="journal article" date="2005" name="DNA Res.">
        <title>Complete genome sequence of the facultative anaerobic magnetotactic bacterium Magnetospirillum sp. strain AMB-1.</title>
        <authorList>
            <person name="Matsunaga T."/>
            <person name="Okamura Y."/>
            <person name="Fukuda Y."/>
            <person name="Wahyudi A.T."/>
            <person name="Murase Y."/>
            <person name="Takeyama H."/>
        </authorList>
    </citation>
    <scope>NUCLEOTIDE SEQUENCE [LARGE SCALE GENOMIC DNA]</scope>
    <source>
        <strain evidence="5">ATCC 700264 / AMB-1</strain>
    </source>
</reference>
<keyword evidence="2" id="KW-1133">Transmembrane helix</keyword>
<evidence type="ECO:0000313" key="4">
    <source>
        <dbReference type="EMBL" id="BAE50419.1"/>
    </source>
</evidence>
<feature type="transmembrane region" description="Helical" evidence="2">
    <location>
        <begin position="155"/>
        <end position="174"/>
    </location>
</feature>
<dbReference type="GO" id="GO:0003677">
    <property type="term" value="F:DNA binding"/>
    <property type="evidence" value="ECO:0007669"/>
    <property type="project" value="InterPro"/>
</dbReference>
<feature type="region of interest" description="Disordered" evidence="1">
    <location>
        <begin position="200"/>
        <end position="332"/>
    </location>
</feature>
<dbReference type="EMBL" id="AP007255">
    <property type="protein sequence ID" value="BAE50419.1"/>
    <property type="molecule type" value="Genomic_DNA"/>
</dbReference>
<dbReference type="Gene3D" id="1.10.260.40">
    <property type="entry name" value="lambda repressor-like DNA-binding domains"/>
    <property type="match status" value="1"/>
</dbReference>
<accession>Q2W6V6</accession>
<gene>
    <name evidence="4" type="ordered locus">amb1615</name>
</gene>